<gene>
    <name evidence="2" type="ORF">N0F65_001102</name>
</gene>
<dbReference type="Proteomes" id="UP001146120">
    <property type="component" value="Unassembled WGS sequence"/>
</dbReference>
<reference evidence="2" key="1">
    <citation type="submission" date="2022-11" db="EMBL/GenBank/DDBJ databases">
        <authorList>
            <person name="Morgan W.R."/>
            <person name="Tartar A."/>
        </authorList>
    </citation>
    <scope>NUCLEOTIDE SEQUENCE</scope>
    <source>
        <strain evidence="2">ARSEF 373</strain>
    </source>
</reference>
<evidence type="ECO:0000313" key="3">
    <source>
        <dbReference type="Proteomes" id="UP001146120"/>
    </source>
</evidence>
<keyword evidence="3" id="KW-1185">Reference proteome</keyword>
<accession>A0AAV2YKM2</accession>
<evidence type="ECO:0000256" key="1">
    <source>
        <dbReference type="SAM" id="MobiDB-lite"/>
    </source>
</evidence>
<sequence>MNSRPSMFDGKSLLNEALSPTAKEFLADFLEPGTVTAPASATSTAASSFRAPPRSRTSSSGSGHAATKSSSFSLASAPSFAARPRHPSSSSSAMGSPSAVTSSSPVSSMPPRAGSSIAPAPAAPVSRFFMTGGNFYVVECHHRPFGLRLSCVNGEILVDGFAPDPVTKRKGAVEASAKVFVGDVLMAINDNMDALVSVERTLDALERAPLPTTLMFRRKRIEKRTLGEYTKDDIIHELQVTDNSLAKLHGVDDAAALVKACIQVLDDDKTELPLMSYVRRVEQMVCPTVGVDNTAQRLEEITLLMDQVHTYVENDTKATLRKWNAVKASTVKRIDVLVQQRSAIDKKLDKMRAQPALLHPENHGIWGEYIELRHLSTQLKDTIEETKRAHFLPAWENYSLRFGSDGVYVGVGDVWISSFHAKFTIETRSQAPHVFFHLSTPSSSGLKLRATNFKLATEGRLPSFQCDELNLEAQLVAEIPFVFDPIAGWSVPDEDLDVKLQSLNYYERQAHSTKKGKDHDTMMKMFINRLLPTVVRYAAQQLFCVELGPLLVSRNAQMMLSGEIRIHGRPLGLYDAPLNTPRPGHSDDPLAEEARDLVALSEDEADVLLQVLHSVEALRHKKRLLPGGDDARHLSIRRLTAYFDQFKNMPNVRRLMAELWQQQLQLLTGATNGAEGSSVSASGASFAATPFSTILQNMEHINQYPVDVSVSILDMTCRLDLCEAAATYYTCLQRIIRQKMDSANVSVRLTNLDSLKDGTAYLENQLAQLDEYYDHVSRMLAYLTSNVDEFGVILRGGIPSGFMSNLFLEAHDLICKGPCTGSVEIPLTDLTKLPTRADLMNAADTTPSFTTMTHEKGAFVLSKFLYAASRDTDDEDALATHSNNGNDHDVATQGDDENTLHRRLRVSVKNTSVRVVFEVPATATPLTVGQSFVPFSFSLATSEHEPPMIRLETGPYSKCQYKAEKVSVSGGVWQFLKKTKEATDEAVGKDGANTNAGVADATNAQDSGGVWEDYMDSPFFCIKFHFFTSCQVTREHIYWSIKSASLSEPKVAQLKHRVCLTQLLQDIGMLSVVQDVESTKRREEQRFRRALRFKTQGGHAPGGGVSFSTMSGRDTLFSQTESADDFDDMFGDNTSVLETSYVEDTSDVSPPAVSASNAPARVLSPVVSPTNSESVFF</sequence>
<evidence type="ECO:0000313" key="2">
    <source>
        <dbReference type="EMBL" id="DAZ94368.1"/>
    </source>
</evidence>
<evidence type="ECO:0008006" key="4">
    <source>
        <dbReference type="Google" id="ProtNLM"/>
    </source>
</evidence>
<organism evidence="2 3">
    <name type="scientific">Lagenidium giganteum</name>
    <dbReference type="NCBI Taxonomy" id="4803"/>
    <lineage>
        <taxon>Eukaryota</taxon>
        <taxon>Sar</taxon>
        <taxon>Stramenopiles</taxon>
        <taxon>Oomycota</taxon>
        <taxon>Peronosporomycetes</taxon>
        <taxon>Pythiales</taxon>
        <taxon>Pythiaceae</taxon>
    </lineage>
</organism>
<feature type="region of interest" description="Disordered" evidence="1">
    <location>
        <begin position="36"/>
        <end position="117"/>
    </location>
</feature>
<name>A0AAV2YKM2_9STRA</name>
<proteinExistence type="predicted"/>
<protein>
    <recommendedName>
        <fullName evidence="4">PDZ domain-containing protein</fullName>
    </recommendedName>
</protein>
<reference evidence="2" key="2">
    <citation type="journal article" date="2023" name="Microbiol Resour">
        <title>Decontamination and Annotation of the Draft Genome Sequence of the Oomycete Lagenidium giganteum ARSEF 373.</title>
        <authorList>
            <person name="Morgan W.R."/>
            <person name="Tartar A."/>
        </authorList>
    </citation>
    <scope>NUCLEOTIDE SEQUENCE</scope>
    <source>
        <strain evidence="2">ARSEF 373</strain>
    </source>
</reference>
<feature type="region of interest" description="Disordered" evidence="1">
    <location>
        <begin position="876"/>
        <end position="899"/>
    </location>
</feature>
<dbReference type="EMBL" id="DAKRPA010000254">
    <property type="protein sequence ID" value="DAZ94368.1"/>
    <property type="molecule type" value="Genomic_DNA"/>
</dbReference>
<comment type="caution">
    <text evidence="2">The sequence shown here is derived from an EMBL/GenBank/DDBJ whole genome shotgun (WGS) entry which is preliminary data.</text>
</comment>
<dbReference type="AlphaFoldDB" id="A0AAV2YKM2"/>